<proteinExistence type="inferred from homology"/>
<dbReference type="RefSeq" id="WP_231335189.1">
    <property type="nucleotide sequence ID" value="NZ_CP059572.1"/>
</dbReference>
<evidence type="ECO:0000256" key="4">
    <source>
        <dbReference type="ARBA" id="ARBA00023125"/>
    </source>
</evidence>
<dbReference type="PROSITE" id="PS00622">
    <property type="entry name" value="HTH_LUXR_1"/>
    <property type="match status" value="1"/>
</dbReference>
<keyword evidence="5" id="KW-0804">Transcription</keyword>
<dbReference type="PRINTS" id="PR00038">
    <property type="entry name" value="HTHLUXR"/>
</dbReference>
<dbReference type="NCBIfam" id="TIGR02937">
    <property type="entry name" value="sigma70-ECF"/>
    <property type="match status" value="1"/>
</dbReference>
<evidence type="ECO:0000256" key="2">
    <source>
        <dbReference type="ARBA" id="ARBA00023015"/>
    </source>
</evidence>
<comment type="similarity">
    <text evidence="1">Belongs to the sigma-70 factor family. ECF subfamily.</text>
</comment>
<dbReference type="Gene3D" id="1.10.1740.10">
    <property type="match status" value="1"/>
</dbReference>
<reference evidence="8" key="1">
    <citation type="submission" date="2020-07" db="EMBL/GenBank/DDBJ databases">
        <authorList>
            <person name="Tarantini F.S."/>
            <person name="Hong K.W."/>
            <person name="Chan K.G."/>
        </authorList>
    </citation>
    <scope>NUCLEOTIDE SEQUENCE</scope>
    <source>
        <strain evidence="8">32-07</strain>
    </source>
</reference>
<keyword evidence="2" id="KW-0805">Transcription regulation</keyword>
<dbReference type="InterPro" id="IPR014284">
    <property type="entry name" value="RNA_pol_sigma-70_dom"/>
</dbReference>
<dbReference type="InterPro" id="IPR013324">
    <property type="entry name" value="RNA_pol_sigma_r3/r4-like"/>
</dbReference>
<evidence type="ECO:0000256" key="6">
    <source>
        <dbReference type="SAM" id="MobiDB-lite"/>
    </source>
</evidence>
<dbReference type="Pfam" id="PF04542">
    <property type="entry name" value="Sigma70_r2"/>
    <property type="match status" value="1"/>
</dbReference>
<organism evidence="8 9">
    <name type="scientific">Actinomadura graeca</name>
    <dbReference type="NCBI Taxonomy" id="2750812"/>
    <lineage>
        <taxon>Bacteria</taxon>
        <taxon>Bacillati</taxon>
        <taxon>Actinomycetota</taxon>
        <taxon>Actinomycetes</taxon>
        <taxon>Streptosporangiales</taxon>
        <taxon>Thermomonosporaceae</taxon>
        <taxon>Actinomadura</taxon>
    </lineage>
</organism>
<dbReference type="SUPFAM" id="SSF88659">
    <property type="entry name" value="Sigma3 and sigma4 domains of RNA polymerase sigma factors"/>
    <property type="match status" value="1"/>
</dbReference>
<feature type="domain" description="HTH luxR-type" evidence="7">
    <location>
        <begin position="131"/>
        <end position="187"/>
    </location>
</feature>
<dbReference type="Gene3D" id="1.10.10.10">
    <property type="entry name" value="Winged helix-like DNA-binding domain superfamily/Winged helix DNA-binding domain"/>
    <property type="match status" value="1"/>
</dbReference>
<keyword evidence="9" id="KW-1185">Reference proteome</keyword>
<keyword evidence="4" id="KW-0238">DNA-binding</keyword>
<keyword evidence="3" id="KW-0731">Sigma factor</keyword>
<evidence type="ECO:0000313" key="8">
    <source>
        <dbReference type="EMBL" id="QXJ21998.1"/>
    </source>
</evidence>
<evidence type="ECO:0000256" key="1">
    <source>
        <dbReference type="ARBA" id="ARBA00010641"/>
    </source>
</evidence>
<evidence type="ECO:0000256" key="5">
    <source>
        <dbReference type="ARBA" id="ARBA00023163"/>
    </source>
</evidence>
<dbReference type="SMART" id="SM00421">
    <property type="entry name" value="HTH_LUXR"/>
    <property type="match status" value="1"/>
</dbReference>
<dbReference type="Pfam" id="PF08281">
    <property type="entry name" value="Sigma70_r4_2"/>
    <property type="match status" value="1"/>
</dbReference>
<dbReference type="InterPro" id="IPR007627">
    <property type="entry name" value="RNA_pol_sigma70_r2"/>
</dbReference>
<protein>
    <submittedName>
        <fullName evidence="8">RNA polymerase sigma factor</fullName>
    </submittedName>
</protein>
<evidence type="ECO:0000313" key="9">
    <source>
        <dbReference type="Proteomes" id="UP001049518"/>
    </source>
</evidence>
<dbReference type="InterPro" id="IPR013325">
    <property type="entry name" value="RNA_pol_sigma_r2"/>
</dbReference>
<dbReference type="EMBL" id="CP059572">
    <property type="protein sequence ID" value="QXJ21998.1"/>
    <property type="molecule type" value="Genomic_DNA"/>
</dbReference>
<dbReference type="InterPro" id="IPR000792">
    <property type="entry name" value="Tscrpt_reg_LuxR_C"/>
</dbReference>
<dbReference type="PANTHER" id="PTHR43133:SF8">
    <property type="entry name" value="RNA POLYMERASE SIGMA FACTOR HI_1459-RELATED"/>
    <property type="match status" value="1"/>
</dbReference>
<dbReference type="InterPro" id="IPR039425">
    <property type="entry name" value="RNA_pol_sigma-70-like"/>
</dbReference>
<evidence type="ECO:0000256" key="3">
    <source>
        <dbReference type="ARBA" id="ARBA00023082"/>
    </source>
</evidence>
<evidence type="ECO:0000259" key="7">
    <source>
        <dbReference type="PROSITE" id="PS50043"/>
    </source>
</evidence>
<dbReference type="Proteomes" id="UP001049518">
    <property type="component" value="Chromosome"/>
</dbReference>
<feature type="region of interest" description="Disordered" evidence="6">
    <location>
        <begin position="1"/>
        <end position="22"/>
    </location>
</feature>
<dbReference type="PANTHER" id="PTHR43133">
    <property type="entry name" value="RNA POLYMERASE ECF-TYPE SIGMA FACTO"/>
    <property type="match status" value="1"/>
</dbReference>
<dbReference type="CDD" id="cd06170">
    <property type="entry name" value="LuxR_C_like"/>
    <property type="match status" value="1"/>
</dbReference>
<sequence>MSPPSRAAGSEGPGPLPADRGLPFPRLSEFEEFFRAEFGGAVRYVTSKVGVDRSTAEDAAQNAFVKIAKSWPHAIDLKKPSAYLRRIAYNEALSITRKSARHVPVSDTSLHFDRLMISMDEIDEVELQQSLRNLLKLLPPRQSSVVALAHDGKTTADIAVVLDISEATVRSHLRHAREKLAEMWRDDSSGSWSVGGRSEIPCR</sequence>
<gene>
    <name evidence="8" type="ORF">AGRA3207_002922</name>
</gene>
<accession>A0ABX8QYZ8</accession>
<dbReference type="SUPFAM" id="SSF88946">
    <property type="entry name" value="Sigma2 domain of RNA polymerase sigma factors"/>
    <property type="match status" value="1"/>
</dbReference>
<dbReference type="PROSITE" id="PS50043">
    <property type="entry name" value="HTH_LUXR_2"/>
    <property type="match status" value="1"/>
</dbReference>
<dbReference type="InterPro" id="IPR013249">
    <property type="entry name" value="RNA_pol_sigma70_r4_t2"/>
</dbReference>
<dbReference type="InterPro" id="IPR036388">
    <property type="entry name" value="WH-like_DNA-bd_sf"/>
</dbReference>
<name>A0ABX8QYZ8_9ACTN</name>